<dbReference type="Pfam" id="PF02518">
    <property type="entry name" value="HATPase_c"/>
    <property type="match status" value="1"/>
</dbReference>
<evidence type="ECO:0000259" key="12">
    <source>
        <dbReference type="PROSITE" id="PS50885"/>
    </source>
</evidence>
<dbReference type="InterPro" id="IPR011712">
    <property type="entry name" value="Sig_transdc_His_kin_sub3_dim/P"/>
</dbReference>
<dbReference type="SMART" id="SM00387">
    <property type="entry name" value="HATPase_c"/>
    <property type="match status" value="1"/>
</dbReference>
<sequence>MKLRTHVNLIVASLSAAFVILAAWLQFDGTRRAVREEIAGANVIATQLLTRILVTYDQPDNDALLTFLQHLGRVRAHEISVRNANGQTIYASPPSPYKAGREAPGWYSSFILPTTPVHIFTLANGSEVRIEANATRATLDGWDDFVHLMIVGGIAFAVLNAAVFWLVGRAVAPWPVIVDGLTRIEQGDLRHRLPELKGHEANMIGSTFNRMAASLEEKQLSDRKAIEAEQRLQQRRELDQLIEQRLDEERRVIARELHDEFAQSVTAIRSFAVVIANQHPPESRTAEVARLISTEAAQLYDAMHGLIPRLAPLNLDTLGLAETLEGFIRQWQGRHPSIQFSLHHELPTELGTSATLAVYRIVQEAVINAVRHARPTQVDVSVVHSDSHVRVRVADNGIGLPEDWSRPGHFGLRGLQERMAMLGGTLTLNNHPPHGVELTAEIPLGAHG</sequence>
<evidence type="ECO:0000256" key="4">
    <source>
        <dbReference type="ARBA" id="ARBA00022553"/>
    </source>
</evidence>
<keyword evidence="5" id="KW-0808">Transferase</keyword>
<dbReference type="PROSITE" id="PS50109">
    <property type="entry name" value="HIS_KIN"/>
    <property type="match status" value="1"/>
</dbReference>
<gene>
    <name evidence="13" type="ORF">GCM10011487_39570</name>
</gene>
<dbReference type="GO" id="GO:0005524">
    <property type="term" value="F:ATP binding"/>
    <property type="evidence" value="ECO:0007669"/>
    <property type="project" value="UniProtKB-KW"/>
</dbReference>
<protein>
    <recommendedName>
        <fullName evidence="3">histidine kinase</fullName>
        <ecNumber evidence="3">2.7.13.3</ecNumber>
    </recommendedName>
</protein>
<feature type="domain" description="HAMP" evidence="12">
    <location>
        <begin position="168"/>
        <end position="220"/>
    </location>
</feature>
<dbReference type="CDD" id="cd16917">
    <property type="entry name" value="HATPase_UhpB-NarQ-NarX-like"/>
    <property type="match status" value="1"/>
</dbReference>
<keyword evidence="10" id="KW-0472">Membrane</keyword>
<dbReference type="PANTHER" id="PTHR24421:SF10">
    <property type="entry name" value="NITRATE_NITRITE SENSOR PROTEIN NARQ"/>
    <property type="match status" value="1"/>
</dbReference>
<dbReference type="InterPro" id="IPR003594">
    <property type="entry name" value="HATPase_dom"/>
</dbReference>
<keyword evidence="8" id="KW-0067">ATP-binding</keyword>
<dbReference type="SMART" id="SM00304">
    <property type="entry name" value="HAMP"/>
    <property type="match status" value="1"/>
</dbReference>
<accession>A0A829YF58</accession>
<dbReference type="CDD" id="cd06225">
    <property type="entry name" value="HAMP"/>
    <property type="match status" value="1"/>
</dbReference>
<dbReference type="GO" id="GO:0000155">
    <property type="term" value="F:phosphorelay sensor kinase activity"/>
    <property type="evidence" value="ECO:0007669"/>
    <property type="project" value="InterPro"/>
</dbReference>
<dbReference type="EMBL" id="BLJN01000004">
    <property type="protein sequence ID" value="GFE81957.1"/>
    <property type="molecule type" value="Genomic_DNA"/>
</dbReference>
<evidence type="ECO:0000313" key="14">
    <source>
        <dbReference type="Proteomes" id="UP000445000"/>
    </source>
</evidence>
<keyword evidence="6" id="KW-0547">Nucleotide-binding</keyword>
<name>A0A829YF58_9GAMM</name>
<keyword evidence="4" id="KW-0597">Phosphoprotein</keyword>
<keyword evidence="9" id="KW-0902">Two-component regulatory system</keyword>
<comment type="catalytic activity">
    <reaction evidence="1">
        <text>ATP + protein L-histidine = ADP + protein N-phospho-L-histidine.</text>
        <dbReference type="EC" id="2.7.13.3"/>
    </reaction>
</comment>
<feature type="transmembrane region" description="Helical" evidence="10">
    <location>
        <begin position="6"/>
        <end position="25"/>
    </location>
</feature>
<keyword evidence="10" id="KW-1133">Transmembrane helix</keyword>
<evidence type="ECO:0000256" key="7">
    <source>
        <dbReference type="ARBA" id="ARBA00022777"/>
    </source>
</evidence>
<dbReference type="RefSeq" id="WP_161813642.1">
    <property type="nucleotide sequence ID" value="NZ_BLJN01000004.1"/>
</dbReference>
<dbReference type="EC" id="2.7.13.3" evidence="3"/>
<dbReference type="SUPFAM" id="SSF55874">
    <property type="entry name" value="ATPase domain of HSP90 chaperone/DNA topoisomerase II/histidine kinase"/>
    <property type="match status" value="1"/>
</dbReference>
<evidence type="ECO:0000259" key="11">
    <source>
        <dbReference type="PROSITE" id="PS50109"/>
    </source>
</evidence>
<dbReference type="Proteomes" id="UP000445000">
    <property type="component" value="Unassembled WGS sequence"/>
</dbReference>
<evidence type="ECO:0000256" key="6">
    <source>
        <dbReference type="ARBA" id="ARBA00022741"/>
    </source>
</evidence>
<reference evidence="14" key="1">
    <citation type="submission" date="2020-01" db="EMBL/GenBank/DDBJ databases">
        <title>'Steroidobacter agaridevorans' sp. nov., agar-degrading bacteria isolated from rhizosphere soils.</title>
        <authorList>
            <person name="Ikenaga M."/>
            <person name="Kataoka M."/>
            <person name="Murouchi A."/>
            <person name="Katsuragi S."/>
            <person name="Sakai M."/>
        </authorList>
    </citation>
    <scope>NUCLEOTIDE SEQUENCE [LARGE SCALE GENOMIC DNA]</scope>
    <source>
        <strain evidence="14">YU21-B</strain>
    </source>
</reference>
<feature type="domain" description="Histidine kinase" evidence="11">
    <location>
        <begin position="256"/>
        <end position="446"/>
    </location>
</feature>
<evidence type="ECO:0000256" key="2">
    <source>
        <dbReference type="ARBA" id="ARBA00004370"/>
    </source>
</evidence>
<dbReference type="GO" id="GO:0046983">
    <property type="term" value="F:protein dimerization activity"/>
    <property type="evidence" value="ECO:0007669"/>
    <property type="project" value="InterPro"/>
</dbReference>
<dbReference type="Gene3D" id="1.20.5.1930">
    <property type="match status" value="1"/>
</dbReference>
<evidence type="ECO:0000256" key="8">
    <source>
        <dbReference type="ARBA" id="ARBA00022840"/>
    </source>
</evidence>
<keyword evidence="10" id="KW-0812">Transmembrane</keyword>
<evidence type="ECO:0000256" key="9">
    <source>
        <dbReference type="ARBA" id="ARBA00023012"/>
    </source>
</evidence>
<feature type="transmembrane region" description="Helical" evidence="10">
    <location>
        <begin position="145"/>
        <end position="167"/>
    </location>
</feature>
<dbReference type="PANTHER" id="PTHR24421">
    <property type="entry name" value="NITRATE/NITRITE SENSOR PROTEIN NARX-RELATED"/>
    <property type="match status" value="1"/>
</dbReference>
<dbReference type="InterPro" id="IPR005467">
    <property type="entry name" value="His_kinase_dom"/>
</dbReference>
<dbReference type="GO" id="GO:0016020">
    <property type="term" value="C:membrane"/>
    <property type="evidence" value="ECO:0007669"/>
    <property type="project" value="UniProtKB-SubCell"/>
</dbReference>
<dbReference type="InterPro" id="IPR036890">
    <property type="entry name" value="HATPase_C_sf"/>
</dbReference>
<dbReference type="Gene3D" id="6.10.340.10">
    <property type="match status" value="1"/>
</dbReference>
<dbReference type="Gene3D" id="3.30.565.10">
    <property type="entry name" value="Histidine kinase-like ATPase, C-terminal domain"/>
    <property type="match status" value="1"/>
</dbReference>
<dbReference type="PROSITE" id="PS50885">
    <property type="entry name" value="HAMP"/>
    <property type="match status" value="1"/>
</dbReference>
<dbReference type="AlphaFoldDB" id="A0A829YF58"/>
<evidence type="ECO:0000313" key="13">
    <source>
        <dbReference type="EMBL" id="GFE81957.1"/>
    </source>
</evidence>
<comment type="caution">
    <text evidence="13">The sequence shown here is derived from an EMBL/GenBank/DDBJ whole genome shotgun (WGS) entry which is preliminary data.</text>
</comment>
<dbReference type="Pfam" id="PF07730">
    <property type="entry name" value="HisKA_3"/>
    <property type="match status" value="1"/>
</dbReference>
<evidence type="ECO:0000256" key="1">
    <source>
        <dbReference type="ARBA" id="ARBA00000085"/>
    </source>
</evidence>
<dbReference type="InterPro" id="IPR003660">
    <property type="entry name" value="HAMP_dom"/>
</dbReference>
<dbReference type="Pfam" id="PF00672">
    <property type="entry name" value="HAMP"/>
    <property type="match status" value="1"/>
</dbReference>
<evidence type="ECO:0000256" key="5">
    <source>
        <dbReference type="ARBA" id="ARBA00022679"/>
    </source>
</evidence>
<keyword evidence="14" id="KW-1185">Reference proteome</keyword>
<evidence type="ECO:0000256" key="3">
    <source>
        <dbReference type="ARBA" id="ARBA00012438"/>
    </source>
</evidence>
<evidence type="ECO:0000256" key="10">
    <source>
        <dbReference type="SAM" id="Phobius"/>
    </source>
</evidence>
<organism evidence="13 14">
    <name type="scientific">Steroidobacter agaridevorans</name>
    <dbReference type="NCBI Taxonomy" id="2695856"/>
    <lineage>
        <taxon>Bacteria</taxon>
        <taxon>Pseudomonadati</taxon>
        <taxon>Pseudomonadota</taxon>
        <taxon>Gammaproteobacteria</taxon>
        <taxon>Steroidobacterales</taxon>
        <taxon>Steroidobacteraceae</taxon>
        <taxon>Steroidobacter</taxon>
    </lineage>
</organism>
<keyword evidence="7 13" id="KW-0418">Kinase</keyword>
<comment type="subcellular location">
    <subcellularLocation>
        <location evidence="2">Membrane</location>
    </subcellularLocation>
</comment>
<dbReference type="InterPro" id="IPR050482">
    <property type="entry name" value="Sensor_HK_TwoCompSys"/>
</dbReference>
<proteinExistence type="predicted"/>